<evidence type="ECO:0000259" key="13">
    <source>
        <dbReference type="Pfam" id="PF19368"/>
    </source>
</evidence>
<evidence type="ECO:0000256" key="5">
    <source>
        <dbReference type="ARBA" id="ARBA00022679"/>
    </source>
</evidence>
<dbReference type="Pfam" id="PF19368">
    <property type="entry name" value="WHD_AraR"/>
    <property type="match status" value="1"/>
</dbReference>
<dbReference type="SUPFAM" id="SSF55811">
    <property type="entry name" value="Nudix"/>
    <property type="match status" value="1"/>
</dbReference>
<dbReference type="InterPro" id="IPR045830">
    <property type="entry name" value="AraR_wHTH_dom"/>
</dbReference>
<feature type="domain" description="Nudix hydrolase" evidence="11">
    <location>
        <begin position="236"/>
        <end position="377"/>
    </location>
</feature>
<dbReference type="Pfam" id="PF00293">
    <property type="entry name" value="NUDIX"/>
    <property type="match status" value="1"/>
</dbReference>
<keyword evidence="5 14" id="KW-0808">Transferase</keyword>
<keyword evidence="15" id="KW-1185">Reference proteome</keyword>
<name>A0AAE4FUR5_9CYAN</name>
<dbReference type="Gene3D" id="3.40.50.620">
    <property type="entry name" value="HUPs"/>
    <property type="match status" value="1"/>
</dbReference>
<evidence type="ECO:0000256" key="10">
    <source>
        <dbReference type="ARBA" id="ARBA00048721"/>
    </source>
</evidence>
<dbReference type="InterPro" id="IPR004821">
    <property type="entry name" value="Cyt_trans-like"/>
</dbReference>
<dbReference type="EMBL" id="JAVMIP010000024">
    <property type="protein sequence ID" value="MDS3862238.1"/>
    <property type="molecule type" value="Genomic_DNA"/>
</dbReference>
<dbReference type="Proteomes" id="UP001268256">
    <property type="component" value="Unassembled WGS sequence"/>
</dbReference>
<reference evidence="15" key="1">
    <citation type="submission" date="2023-07" db="EMBL/GenBank/DDBJ databases">
        <authorList>
            <person name="Luz R."/>
            <person name="Cordeiro R."/>
            <person name="Fonseca A."/>
            <person name="Goncalves V."/>
        </authorList>
    </citation>
    <scope>NUCLEOTIDE SEQUENCE [LARGE SCALE GENOMIC DNA]</scope>
    <source>
        <strain evidence="15">BACA0444</strain>
    </source>
</reference>
<evidence type="ECO:0000256" key="6">
    <source>
        <dbReference type="ARBA" id="ARBA00022695"/>
    </source>
</evidence>
<dbReference type="InterPro" id="IPR014729">
    <property type="entry name" value="Rossmann-like_a/b/a_fold"/>
</dbReference>
<dbReference type="GO" id="GO:0003677">
    <property type="term" value="F:DNA binding"/>
    <property type="evidence" value="ECO:0007669"/>
    <property type="project" value="InterPro"/>
</dbReference>
<comment type="caution">
    <text evidence="14">The sequence shown here is derived from an EMBL/GenBank/DDBJ whole genome shotgun (WGS) entry which is preliminary data.</text>
</comment>
<dbReference type="PANTHER" id="PTHR39321:SF3">
    <property type="entry name" value="PHOSPHOPANTETHEINE ADENYLYLTRANSFERASE"/>
    <property type="match status" value="1"/>
</dbReference>
<evidence type="ECO:0000256" key="7">
    <source>
        <dbReference type="ARBA" id="ARBA00022741"/>
    </source>
</evidence>
<keyword evidence="7" id="KW-0547">Nucleotide-binding</keyword>
<keyword evidence="6 14" id="KW-0548">Nucleotidyltransferase</keyword>
<evidence type="ECO:0000256" key="3">
    <source>
        <dbReference type="ARBA" id="ARBA00012389"/>
    </source>
</evidence>
<evidence type="ECO:0000259" key="12">
    <source>
        <dbReference type="Pfam" id="PF01467"/>
    </source>
</evidence>
<evidence type="ECO:0000256" key="8">
    <source>
        <dbReference type="ARBA" id="ARBA00022840"/>
    </source>
</evidence>
<evidence type="ECO:0000259" key="11">
    <source>
        <dbReference type="Pfam" id="PF00293"/>
    </source>
</evidence>
<keyword evidence="4" id="KW-0662">Pyridine nucleotide biosynthesis</keyword>
<dbReference type="GO" id="GO:0005524">
    <property type="term" value="F:ATP binding"/>
    <property type="evidence" value="ECO:0007669"/>
    <property type="project" value="UniProtKB-KW"/>
</dbReference>
<sequence>MHALEPQSLDRDIPPTGLALFGMSADPPTQAHQEIMQWLAPQFQRVIVWAADNPFKTEQTSLHHRQAMLGLLVGELQSTYGQIQHQPALSYPYTLHSVQAAHRYWPQSQFTLVVGSDILPKLGQWHQVELLFQLVDFLVLARPGAPLDTSLINSLTVRGGRFQLGAFTGPDISSTVSRQAAQPENLLPVIAQYVSQHGLYQASLTAPANAPRTQPPATHFPTSDKAEFTVGVDNVVFAVDSQANRLLVLLSQRQQAPYQGWYGLPGTLVRAGEGLEAAAYRVLAEKLALRTLYLEQLYTFDGLGKRQPFARSQAEGEPINAVKTPESVRSGIRYLSVSYFALIPYGAAALMVSAEAGGAWFPVHEVPPLAFDHADILAYGHRRLKNKLEYSPVAFDVLPPKFTLNEVYQFYSTVLGENFADYSNFRSRLLKLGILQDTGEKVIRAAGRPASLYRFDPIAFAPLQETPLVFV</sequence>
<dbReference type="SUPFAM" id="SSF52374">
    <property type="entry name" value="Nucleotidylyl transferase"/>
    <property type="match status" value="1"/>
</dbReference>
<dbReference type="CDD" id="cd18873">
    <property type="entry name" value="NUDIX_NadM_like"/>
    <property type="match status" value="1"/>
</dbReference>
<evidence type="ECO:0000256" key="4">
    <source>
        <dbReference type="ARBA" id="ARBA00022642"/>
    </source>
</evidence>
<evidence type="ECO:0000256" key="2">
    <source>
        <dbReference type="ARBA" id="ARBA00005019"/>
    </source>
</evidence>
<dbReference type="InterPro" id="IPR005248">
    <property type="entry name" value="NadD/NMNAT"/>
</dbReference>
<evidence type="ECO:0000256" key="1">
    <source>
        <dbReference type="ARBA" id="ARBA00002324"/>
    </source>
</evidence>
<keyword evidence="8" id="KW-0067">ATP-binding</keyword>
<keyword evidence="9" id="KW-0520">NAD</keyword>
<comment type="catalytic activity">
    <reaction evidence="10">
        <text>nicotinate beta-D-ribonucleotide + ATP + H(+) = deamido-NAD(+) + diphosphate</text>
        <dbReference type="Rhea" id="RHEA:22860"/>
        <dbReference type="ChEBI" id="CHEBI:15378"/>
        <dbReference type="ChEBI" id="CHEBI:30616"/>
        <dbReference type="ChEBI" id="CHEBI:33019"/>
        <dbReference type="ChEBI" id="CHEBI:57502"/>
        <dbReference type="ChEBI" id="CHEBI:58437"/>
        <dbReference type="EC" id="2.7.7.18"/>
    </reaction>
</comment>
<evidence type="ECO:0000313" key="15">
    <source>
        <dbReference type="Proteomes" id="UP001268256"/>
    </source>
</evidence>
<dbReference type="GO" id="GO:0009435">
    <property type="term" value="P:NAD+ biosynthetic process"/>
    <property type="evidence" value="ECO:0007669"/>
    <property type="project" value="InterPro"/>
</dbReference>
<dbReference type="Gene3D" id="1.10.10.10">
    <property type="entry name" value="Winged helix-like DNA-binding domain superfamily/Winged helix DNA-binding domain"/>
    <property type="match status" value="1"/>
</dbReference>
<gene>
    <name evidence="14" type="ORF">RIF25_15660</name>
</gene>
<dbReference type="CDD" id="cd02165">
    <property type="entry name" value="NMNAT"/>
    <property type="match status" value="1"/>
</dbReference>
<dbReference type="Gene3D" id="3.90.79.10">
    <property type="entry name" value="Nucleoside Triphosphate Pyrophosphohydrolase"/>
    <property type="match status" value="1"/>
</dbReference>
<dbReference type="SUPFAM" id="SSF46785">
    <property type="entry name" value="Winged helix' DNA-binding domain"/>
    <property type="match status" value="1"/>
</dbReference>
<proteinExistence type="predicted"/>
<dbReference type="EC" id="2.7.7.18" evidence="3"/>
<organism evidence="14 15">
    <name type="scientific">Pseudocalidococcus azoricus BACA0444</name>
    <dbReference type="NCBI Taxonomy" id="2918990"/>
    <lineage>
        <taxon>Bacteria</taxon>
        <taxon>Bacillati</taxon>
        <taxon>Cyanobacteriota</taxon>
        <taxon>Cyanophyceae</taxon>
        <taxon>Acaryochloridales</taxon>
        <taxon>Thermosynechococcaceae</taxon>
        <taxon>Pseudocalidococcus</taxon>
        <taxon>Pseudocalidococcus azoricus</taxon>
    </lineage>
</organism>
<feature type="domain" description="AraR-like winged helix DNA-binding" evidence="13">
    <location>
        <begin position="390"/>
        <end position="471"/>
    </location>
</feature>
<dbReference type="InterPro" id="IPR036390">
    <property type="entry name" value="WH_DNA-bd_sf"/>
</dbReference>
<comment type="function">
    <text evidence="1">Catalyzes the reversible adenylation of nicotinate mononucleotide (NaMN) to nicotinic acid adenine dinucleotide (NaAD).</text>
</comment>
<accession>A0AAE4FUR5</accession>
<evidence type="ECO:0000256" key="9">
    <source>
        <dbReference type="ARBA" id="ARBA00023027"/>
    </source>
</evidence>
<dbReference type="InterPro" id="IPR036388">
    <property type="entry name" value="WH-like_DNA-bd_sf"/>
</dbReference>
<comment type="pathway">
    <text evidence="2">Cofactor biosynthesis; NAD(+) biosynthesis; deamido-NAD(+) from nicotinate D-ribonucleotide: step 1/1.</text>
</comment>
<dbReference type="NCBIfam" id="NF000842">
    <property type="entry name" value="PRK00071.2-1"/>
    <property type="match status" value="1"/>
</dbReference>
<dbReference type="AlphaFoldDB" id="A0AAE4FUR5"/>
<evidence type="ECO:0000313" key="14">
    <source>
        <dbReference type="EMBL" id="MDS3862238.1"/>
    </source>
</evidence>
<protein>
    <recommendedName>
        <fullName evidence="3">nicotinate-nucleotide adenylyltransferase</fullName>
        <ecNumber evidence="3">2.7.7.18</ecNumber>
    </recommendedName>
</protein>
<dbReference type="Pfam" id="PF01467">
    <property type="entry name" value="CTP_transf_like"/>
    <property type="match status" value="1"/>
</dbReference>
<dbReference type="PANTHER" id="PTHR39321">
    <property type="entry name" value="NICOTINATE-NUCLEOTIDE ADENYLYLTRANSFERASE-RELATED"/>
    <property type="match status" value="1"/>
</dbReference>
<dbReference type="InterPro" id="IPR015797">
    <property type="entry name" value="NUDIX_hydrolase-like_dom_sf"/>
</dbReference>
<dbReference type="InterPro" id="IPR000086">
    <property type="entry name" value="NUDIX_hydrolase_dom"/>
</dbReference>
<feature type="domain" description="Cytidyltransferase-like" evidence="12">
    <location>
        <begin position="22"/>
        <end position="179"/>
    </location>
</feature>
<dbReference type="GO" id="GO:0004515">
    <property type="term" value="F:nicotinate-nucleotide adenylyltransferase activity"/>
    <property type="evidence" value="ECO:0007669"/>
    <property type="project" value="UniProtKB-EC"/>
</dbReference>